<reference evidence="1 2" key="1">
    <citation type="submission" date="2014-04" db="EMBL/GenBank/DDBJ databases">
        <authorList>
            <consortium name="DOE Joint Genome Institute"/>
            <person name="Kuo A."/>
            <person name="Kohler A."/>
            <person name="Jargeat P."/>
            <person name="Nagy L.G."/>
            <person name="Floudas D."/>
            <person name="Copeland A."/>
            <person name="Barry K.W."/>
            <person name="Cichocki N."/>
            <person name="Veneault-Fourrey C."/>
            <person name="LaButti K."/>
            <person name="Lindquist E.A."/>
            <person name="Lipzen A."/>
            <person name="Lundell T."/>
            <person name="Morin E."/>
            <person name="Murat C."/>
            <person name="Sun H."/>
            <person name="Tunlid A."/>
            <person name="Henrissat B."/>
            <person name="Grigoriev I.V."/>
            <person name="Hibbett D.S."/>
            <person name="Martin F."/>
            <person name="Nordberg H.P."/>
            <person name="Cantor M.N."/>
            <person name="Hua S.X."/>
        </authorList>
    </citation>
    <scope>NUCLEOTIDE SEQUENCE [LARGE SCALE GENOMIC DNA]</scope>
    <source>
        <strain evidence="1 2">Ve08.2h10</strain>
    </source>
</reference>
<gene>
    <name evidence="1" type="ORF">PAXRUDRAFT_324424</name>
</gene>
<keyword evidence="2" id="KW-1185">Reference proteome</keyword>
<evidence type="ECO:0000313" key="2">
    <source>
        <dbReference type="Proteomes" id="UP000054538"/>
    </source>
</evidence>
<name>A0A0D0E4N7_9AGAM</name>
<dbReference type="HOGENOM" id="CLU_2015978_0_0_1"/>
<sequence>MKTSHPPHEYKILLTHAFRTHSPIHVLSIMFLCRKKASCSSQEEARHRDHTFSPNYRYFGQARYCSSSRRRQGSSSTGRNKRIYTTFVLSHLSPCRCCPYSSEDTKLMLAHQHKVGASRLLVA</sequence>
<dbReference type="EMBL" id="KN824998">
    <property type="protein sequence ID" value="KIK96204.1"/>
    <property type="molecule type" value="Genomic_DNA"/>
</dbReference>
<reference evidence="2" key="2">
    <citation type="submission" date="2015-01" db="EMBL/GenBank/DDBJ databases">
        <title>Evolutionary Origins and Diversification of the Mycorrhizal Mutualists.</title>
        <authorList>
            <consortium name="DOE Joint Genome Institute"/>
            <consortium name="Mycorrhizal Genomics Consortium"/>
            <person name="Kohler A."/>
            <person name="Kuo A."/>
            <person name="Nagy L.G."/>
            <person name="Floudas D."/>
            <person name="Copeland A."/>
            <person name="Barry K.W."/>
            <person name="Cichocki N."/>
            <person name="Veneault-Fourrey C."/>
            <person name="LaButti K."/>
            <person name="Lindquist E.A."/>
            <person name="Lipzen A."/>
            <person name="Lundell T."/>
            <person name="Morin E."/>
            <person name="Murat C."/>
            <person name="Riley R."/>
            <person name="Ohm R."/>
            <person name="Sun H."/>
            <person name="Tunlid A."/>
            <person name="Henrissat B."/>
            <person name="Grigoriev I.V."/>
            <person name="Hibbett D.S."/>
            <person name="Martin F."/>
        </authorList>
    </citation>
    <scope>NUCLEOTIDE SEQUENCE [LARGE SCALE GENOMIC DNA]</scope>
    <source>
        <strain evidence="2">Ve08.2h10</strain>
    </source>
</reference>
<dbReference type="Proteomes" id="UP000054538">
    <property type="component" value="Unassembled WGS sequence"/>
</dbReference>
<dbReference type="AlphaFoldDB" id="A0A0D0E4N7"/>
<proteinExistence type="predicted"/>
<organism evidence="1 2">
    <name type="scientific">Paxillus rubicundulus Ve08.2h10</name>
    <dbReference type="NCBI Taxonomy" id="930991"/>
    <lineage>
        <taxon>Eukaryota</taxon>
        <taxon>Fungi</taxon>
        <taxon>Dikarya</taxon>
        <taxon>Basidiomycota</taxon>
        <taxon>Agaricomycotina</taxon>
        <taxon>Agaricomycetes</taxon>
        <taxon>Agaricomycetidae</taxon>
        <taxon>Boletales</taxon>
        <taxon>Paxilineae</taxon>
        <taxon>Paxillaceae</taxon>
        <taxon>Paxillus</taxon>
    </lineage>
</organism>
<dbReference type="InParanoid" id="A0A0D0E4N7"/>
<protein>
    <submittedName>
        <fullName evidence="1">Uncharacterized protein</fullName>
    </submittedName>
</protein>
<evidence type="ECO:0000313" key="1">
    <source>
        <dbReference type="EMBL" id="KIK96204.1"/>
    </source>
</evidence>
<accession>A0A0D0E4N7</accession>